<evidence type="ECO:0000259" key="1">
    <source>
        <dbReference type="Pfam" id="PF13676"/>
    </source>
</evidence>
<dbReference type="SUPFAM" id="SSF52200">
    <property type="entry name" value="Toll/Interleukin receptor TIR domain"/>
    <property type="match status" value="1"/>
</dbReference>
<organism evidence="2 3">
    <name type="scientific">Pacificibacter marinus</name>
    <dbReference type="NCBI Taxonomy" id="658057"/>
    <lineage>
        <taxon>Bacteria</taxon>
        <taxon>Pseudomonadati</taxon>
        <taxon>Pseudomonadota</taxon>
        <taxon>Alphaproteobacteria</taxon>
        <taxon>Rhodobacterales</taxon>
        <taxon>Roseobacteraceae</taxon>
        <taxon>Pacificibacter</taxon>
    </lineage>
</organism>
<dbReference type="GO" id="GO:0007165">
    <property type="term" value="P:signal transduction"/>
    <property type="evidence" value="ECO:0007669"/>
    <property type="project" value="InterPro"/>
</dbReference>
<keyword evidence="3" id="KW-1185">Reference proteome</keyword>
<reference evidence="2 3" key="1">
    <citation type="submission" date="2017-03" db="EMBL/GenBank/DDBJ databases">
        <authorList>
            <person name="Afonso C.L."/>
            <person name="Miller P.J."/>
            <person name="Scott M.A."/>
            <person name="Spackman E."/>
            <person name="Goraichik I."/>
            <person name="Dimitrov K.M."/>
            <person name="Suarez D.L."/>
            <person name="Swayne D.E."/>
        </authorList>
    </citation>
    <scope>NUCLEOTIDE SEQUENCE [LARGE SCALE GENOMIC DNA]</scope>
    <source>
        <strain evidence="2 3">CECT 7971</strain>
    </source>
</reference>
<dbReference type="RefSeq" id="WP_085849133.1">
    <property type="nucleotide sequence ID" value="NZ_FNZV01000004.1"/>
</dbReference>
<gene>
    <name evidence="2" type="ORF">PAM7971_01997</name>
</gene>
<dbReference type="Gene3D" id="3.40.50.10140">
    <property type="entry name" value="Toll/interleukin-1 receptor homology (TIR) domain"/>
    <property type="match status" value="1"/>
</dbReference>
<name>A0A1Y5SJF6_9RHOB</name>
<evidence type="ECO:0000313" key="3">
    <source>
        <dbReference type="Proteomes" id="UP000193307"/>
    </source>
</evidence>
<dbReference type="Proteomes" id="UP000193307">
    <property type="component" value="Unassembled WGS sequence"/>
</dbReference>
<dbReference type="InterPro" id="IPR035897">
    <property type="entry name" value="Toll_tir_struct_dom_sf"/>
</dbReference>
<dbReference type="AlphaFoldDB" id="A0A1Y5SJF6"/>
<proteinExistence type="predicted"/>
<sequence length="267" mass="30171">MTTVFISWSGETSREIAEEIREWIPSVLQFAKPYFTPNDIEKGAKWATEISSKLSDANTGIICLTKDNYEKPWILFEAGALSKDLDKSKVCPVLFGMEDTDLSGPLSSLQATAFKKTDFKKLMVSINDTGGDNKLSPETLNRVFEMWWPQLDSKITSILSKERKSSGEIRPDRDILEEILSLSRSNARSGRDIDSKTNVPAGFVRDLLDELDVAIERNVEIADDKLQSKFGKILALTKYLAHHSDAPRDMLSRIDKMEQRNDSFIPF</sequence>
<protein>
    <recommendedName>
        <fullName evidence="1">TIR domain-containing protein</fullName>
    </recommendedName>
</protein>
<dbReference type="OrthoDB" id="122965at2"/>
<feature type="domain" description="TIR" evidence="1">
    <location>
        <begin position="4"/>
        <end position="116"/>
    </location>
</feature>
<evidence type="ECO:0000313" key="2">
    <source>
        <dbReference type="EMBL" id="SLN42208.1"/>
    </source>
</evidence>
<dbReference type="EMBL" id="FWFW01000005">
    <property type="protein sequence ID" value="SLN42208.1"/>
    <property type="molecule type" value="Genomic_DNA"/>
</dbReference>
<dbReference type="Pfam" id="PF13676">
    <property type="entry name" value="TIR_2"/>
    <property type="match status" value="1"/>
</dbReference>
<accession>A0A1Y5SJF6</accession>
<dbReference type="InterPro" id="IPR000157">
    <property type="entry name" value="TIR_dom"/>
</dbReference>